<proteinExistence type="predicted"/>
<reference evidence="1" key="2">
    <citation type="journal article" date="2021" name="Genome Biol. Evol.">
        <title>Developing a high-quality reference genome for a parasitic bivalve with doubly uniparental inheritance (Bivalvia: Unionida).</title>
        <authorList>
            <person name="Smith C.H."/>
        </authorList>
    </citation>
    <scope>NUCLEOTIDE SEQUENCE</scope>
    <source>
        <strain evidence="1">CHS0354</strain>
        <tissue evidence="1">Mantle</tissue>
    </source>
</reference>
<sequence length="92" mass="9976">MNEVVFKADAVLVLDIMAQLVPLRTNNTECMMHDTRFNDARLCEQEHFGVYKRLAVAVGECSAKEKPELGASTATGNEPFTAVNFANAAVGS</sequence>
<comment type="caution">
    <text evidence="1">The sequence shown here is derived from an EMBL/GenBank/DDBJ whole genome shotgun (WGS) entry which is preliminary data.</text>
</comment>
<protein>
    <submittedName>
        <fullName evidence="1">Uncharacterized protein</fullName>
    </submittedName>
</protein>
<organism evidence="1 2">
    <name type="scientific">Potamilus streckersoni</name>
    <dbReference type="NCBI Taxonomy" id="2493646"/>
    <lineage>
        <taxon>Eukaryota</taxon>
        <taxon>Metazoa</taxon>
        <taxon>Spiralia</taxon>
        <taxon>Lophotrochozoa</taxon>
        <taxon>Mollusca</taxon>
        <taxon>Bivalvia</taxon>
        <taxon>Autobranchia</taxon>
        <taxon>Heteroconchia</taxon>
        <taxon>Palaeoheterodonta</taxon>
        <taxon>Unionida</taxon>
        <taxon>Unionoidea</taxon>
        <taxon>Unionidae</taxon>
        <taxon>Ambleminae</taxon>
        <taxon>Lampsilini</taxon>
        <taxon>Potamilus</taxon>
    </lineage>
</organism>
<dbReference type="EMBL" id="JAEAOA010000710">
    <property type="protein sequence ID" value="KAK3607040.1"/>
    <property type="molecule type" value="Genomic_DNA"/>
</dbReference>
<name>A0AAE0TAX7_9BIVA</name>
<evidence type="ECO:0000313" key="2">
    <source>
        <dbReference type="Proteomes" id="UP001195483"/>
    </source>
</evidence>
<accession>A0AAE0TAX7</accession>
<reference evidence="1" key="1">
    <citation type="journal article" date="2021" name="Genome Biol. Evol.">
        <title>A High-Quality Reference Genome for a Parasitic Bivalve with Doubly Uniparental Inheritance (Bivalvia: Unionida).</title>
        <authorList>
            <person name="Smith C.H."/>
        </authorList>
    </citation>
    <scope>NUCLEOTIDE SEQUENCE</scope>
    <source>
        <strain evidence="1">CHS0354</strain>
    </source>
</reference>
<gene>
    <name evidence="1" type="ORF">CHS0354_011600</name>
</gene>
<reference evidence="1" key="3">
    <citation type="submission" date="2023-05" db="EMBL/GenBank/DDBJ databases">
        <authorList>
            <person name="Smith C.H."/>
        </authorList>
    </citation>
    <scope>NUCLEOTIDE SEQUENCE</scope>
    <source>
        <strain evidence="1">CHS0354</strain>
        <tissue evidence="1">Mantle</tissue>
    </source>
</reference>
<keyword evidence="2" id="KW-1185">Reference proteome</keyword>
<dbReference type="Proteomes" id="UP001195483">
    <property type="component" value="Unassembled WGS sequence"/>
</dbReference>
<dbReference type="AlphaFoldDB" id="A0AAE0TAX7"/>
<evidence type="ECO:0000313" key="1">
    <source>
        <dbReference type="EMBL" id="KAK3607040.1"/>
    </source>
</evidence>